<comment type="caution">
    <text evidence="2">The sequence shown here is derived from an EMBL/GenBank/DDBJ whole genome shotgun (WGS) entry which is preliminary data.</text>
</comment>
<sequence length="154" mass="16675">MPAGSKMDPPLAKAEPISNGGSVSVITSLSTGKKLLYNSNWRRGMRICERNNSADTKVSEEGEGEGVPGIEAEVPLQPLEKTMVRQAVPLQPMEDDGGADIHLQPMEDPTLEQVEAPEEGCDPVGSPCWSRLLAGLLAPWIEEPTPEQVCWQEL</sequence>
<evidence type="ECO:0000256" key="1">
    <source>
        <dbReference type="SAM" id="MobiDB-lite"/>
    </source>
</evidence>
<keyword evidence="3" id="KW-1185">Reference proteome</keyword>
<feature type="region of interest" description="Disordered" evidence="1">
    <location>
        <begin position="1"/>
        <end position="25"/>
    </location>
</feature>
<gene>
    <name evidence="2" type="ORF">GRJ2_002752300</name>
</gene>
<organism evidence="2 3">
    <name type="scientific">Grus japonensis</name>
    <name type="common">Japanese crane</name>
    <name type="synonym">Red-crowned crane</name>
    <dbReference type="NCBI Taxonomy" id="30415"/>
    <lineage>
        <taxon>Eukaryota</taxon>
        <taxon>Metazoa</taxon>
        <taxon>Chordata</taxon>
        <taxon>Craniata</taxon>
        <taxon>Vertebrata</taxon>
        <taxon>Euteleostomi</taxon>
        <taxon>Archelosauria</taxon>
        <taxon>Archosauria</taxon>
        <taxon>Dinosauria</taxon>
        <taxon>Saurischia</taxon>
        <taxon>Theropoda</taxon>
        <taxon>Coelurosauria</taxon>
        <taxon>Aves</taxon>
        <taxon>Neognathae</taxon>
        <taxon>Neoaves</taxon>
        <taxon>Gruiformes</taxon>
        <taxon>Gruidae</taxon>
        <taxon>Grus</taxon>
    </lineage>
</organism>
<dbReference type="AlphaFoldDB" id="A0ABC9Y182"/>
<name>A0ABC9Y182_GRUJA</name>
<dbReference type="EMBL" id="BAAFJT010000040">
    <property type="protein sequence ID" value="GAB0202867.1"/>
    <property type="molecule type" value="Genomic_DNA"/>
</dbReference>
<evidence type="ECO:0000313" key="3">
    <source>
        <dbReference type="Proteomes" id="UP001623348"/>
    </source>
</evidence>
<accession>A0ABC9Y182</accession>
<proteinExistence type="predicted"/>
<dbReference type="Proteomes" id="UP001623348">
    <property type="component" value="Unassembled WGS sequence"/>
</dbReference>
<evidence type="ECO:0000313" key="2">
    <source>
        <dbReference type="EMBL" id="GAB0202867.1"/>
    </source>
</evidence>
<reference evidence="2 3" key="1">
    <citation type="submission" date="2024-06" db="EMBL/GenBank/DDBJ databases">
        <title>The draft genome of Grus japonensis, version 3.</title>
        <authorList>
            <person name="Nabeshima K."/>
            <person name="Suzuki S."/>
            <person name="Onuma M."/>
        </authorList>
    </citation>
    <scope>NUCLEOTIDE SEQUENCE [LARGE SCALE GENOMIC DNA]</scope>
    <source>
        <strain evidence="2 3">451A</strain>
    </source>
</reference>
<feature type="region of interest" description="Disordered" evidence="1">
    <location>
        <begin position="52"/>
        <end position="71"/>
    </location>
</feature>
<protein>
    <submittedName>
        <fullName evidence="2">Uncharacterized protein</fullName>
    </submittedName>
</protein>